<name>A0ABP9YQL4_9FUNG</name>
<sequence>MPQRTLYLWSLRFVEEGPAYELWLESRLEIKPRFEDKIEELPKVCILEEAVRNIFALNAKHNEIIKKFRFSTFPTYNLASVINPSIMKLTEEEDKTEMFKLEPFYE</sequence>
<dbReference type="Proteomes" id="UP001473302">
    <property type="component" value="Unassembled WGS sequence"/>
</dbReference>
<gene>
    <name evidence="1" type="ORF">MFLAVUS_002511</name>
</gene>
<keyword evidence="2" id="KW-1185">Reference proteome</keyword>
<proteinExistence type="predicted"/>
<organism evidence="1 2">
    <name type="scientific">Mucor flavus</name>
    <dbReference type="NCBI Taxonomy" id="439312"/>
    <lineage>
        <taxon>Eukaryota</taxon>
        <taxon>Fungi</taxon>
        <taxon>Fungi incertae sedis</taxon>
        <taxon>Mucoromycota</taxon>
        <taxon>Mucoromycotina</taxon>
        <taxon>Mucoromycetes</taxon>
        <taxon>Mucorales</taxon>
        <taxon>Mucorineae</taxon>
        <taxon>Mucoraceae</taxon>
        <taxon>Mucor</taxon>
    </lineage>
</organism>
<evidence type="ECO:0000313" key="2">
    <source>
        <dbReference type="Proteomes" id="UP001473302"/>
    </source>
</evidence>
<dbReference type="EMBL" id="BAABUK010000004">
    <property type="protein sequence ID" value="GAA5809107.1"/>
    <property type="molecule type" value="Genomic_DNA"/>
</dbReference>
<evidence type="ECO:0000313" key="1">
    <source>
        <dbReference type="EMBL" id="GAA5809107.1"/>
    </source>
</evidence>
<comment type="caution">
    <text evidence="1">The sequence shown here is derived from an EMBL/GenBank/DDBJ whole genome shotgun (WGS) entry which is preliminary data.</text>
</comment>
<reference evidence="1 2" key="1">
    <citation type="submission" date="2024-04" db="EMBL/GenBank/DDBJ databases">
        <title>genome sequences of Mucor flavus KT1a and Helicostylum pulchrum KT1b strains isolated from the surface of a dry-aged beef.</title>
        <authorList>
            <person name="Toyotome T."/>
            <person name="Hosono M."/>
            <person name="Torimaru M."/>
            <person name="Fukuda K."/>
            <person name="Mikami N."/>
        </authorList>
    </citation>
    <scope>NUCLEOTIDE SEQUENCE [LARGE SCALE GENOMIC DNA]</scope>
    <source>
        <strain evidence="1 2">KT1a</strain>
    </source>
</reference>
<protein>
    <submittedName>
        <fullName evidence="1">Uncharacterized protein</fullName>
    </submittedName>
</protein>
<accession>A0ABP9YQL4</accession>